<feature type="compositionally biased region" description="Polar residues" evidence="1">
    <location>
        <begin position="246"/>
        <end position="260"/>
    </location>
</feature>
<dbReference type="Pfam" id="PF20990">
    <property type="entry name" value="DUF2207_C"/>
    <property type="match status" value="1"/>
</dbReference>
<keyword evidence="2" id="KW-1133">Transmembrane helix</keyword>
<name>W6JTJ8_9MICO</name>
<dbReference type="InterPro" id="IPR018702">
    <property type="entry name" value="DUF2207"/>
</dbReference>
<evidence type="ECO:0008006" key="8">
    <source>
        <dbReference type="Google" id="ProtNLM"/>
    </source>
</evidence>
<dbReference type="AlphaFoldDB" id="W6JTJ8"/>
<protein>
    <recommendedName>
        <fullName evidence="8">DUF2207 domain-containing protein</fullName>
    </recommendedName>
</protein>
<feature type="signal peptide" evidence="3">
    <location>
        <begin position="1"/>
        <end position="26"/>
    </location>
</feature>
<keyword evidence="7" id="KW-1185">Reference proteome</keyword>
<comment type="caution">
    <text evidence="6">The sequence shown here is derived from an EMBL/GenBank/DDBJ whole genome shotgun (WGS) entry which is preliminary data.</text>
</comment>
<feature type="transmembrane region" description="Helical" evidence="2">
    <location>
        <begin position="481"/>
        <end position="503"/>
    </location>
</feature>
<feature type="domain" description="Predicted membrane protein YciQ-like C-terminal" evidence="5">
    <location>
        <begin position="328"/>
        <end position="568"/>
    </location>
</feature>
<feature type="transmembrane region" description="Helical" evidence="2">
    <location>
        <begin position="265"/>
        <end position="290"/>
    </location>
</feature>
<dbReference type="InterPro" id="IPR048389">
    <property type="entry name" value="YciQ-like_C"/>
</dbReference>
<feature type="region of interest" description="Disordered" evidence="1">
    <location>
        <begin position="300"/>
        <end position="335"/>
    </location>
</feature>
<dbReference type="OrthoDB" id="143710at2"/>
<feature type="transmembrane region" description="Helical" evidence="2">
    <location>
        <begin position="453"/>
        <end position="475"/>
    </location>
</feature>
<feature type="chain" id="PRO_5004877137" description="DUF2207 domain-containing protein" evidence="3">
    <location>
        <begin position="27"/>
        <end position="658"/>
    </location>
</feature>
<keyword evidence="3" id="KW-0732">Signal</keyword>
<evidence type="ECO:0000256" key="2">
    <source>
        <dbReference type="SAM" id="Phobius"/>
    </source>
</evidence>
<evidence type="ECO:0000313" key="6">
    <source>
        <dbReference type="EMBL" id="CCH72132.1"/>
    </source>
</evidence>
<sequence>MPWARRALAALVLAFAVLAGVAPAYATASGLERGFVAVGTGERITAYDNTMQLAEDGSVRVTETITHQFPSSGPERHGITRDIRVRAGYQNREDVYRYYRMSDLTVSSPTGAPADVSESDFGAYIHVRIGSPDETVSGTQTYVISYTLAHVVNAIDDQRAEFVHDVVGIANEQWYDQINATVEAPGAPLQVGCNYGAQGSNSMCEATSGSPSTFAHTDLKPGEAMTVAVSLPRSDFGDLEPELIEGSTSGEDTGASTVPPATSRLLGQLTAGLGVLLPLLATAGMSALVWTRGRDEQYAGLTPGLSPGVGEEGRTERRARPGTVAVQFNPPPGVQPGMVGTVVDESADTVDVTATILDLAVRGYLTITETEKSFGRADWLLTLTTPPQTAHALSEYEEMLLDGLFSSGSPVRLGADLKNTFSSTLTAVKGSMYNEVVRRGWFRRSPQSQRNSWSGLGTLLIFGGIASAFFLGGALPAGRPFSGVPLAGTTILAIGLVISGLVVKALGRRMASRTADGSAVLAQSLGFRQYLVTAEANQIKFEEAQQIFSAYLPYAIVFGVAEKWAHTFEQVAAAAAAQGIVISPPIWYVGPSWGTGGFFDSLTSGVDDFATQAAGTFISTPGSSGTSVFDGGGGFGGGFGGGGGFSGGGGSGSSGGSW</sequence>
<dbReference type="Proteomes" id="UP000035763">
    <property type="component" value="Unassembled WGS sequence"/>
</dbReference>
<organism evidence="6 7">
    <name type="scientific">Nostocoides australiense Ben110</name>
    <dbReference type="NCBI Taxonomy" id="1193182"/>
    <lineage>
        <taxon>Bacteria</taxon>
        <taxon>Bacillati</taxon>
        <taxon>Actinomycetota</taxon>
        <taxon>Actinomycetes</taxon>
        <taxon>Micrococcales</taxon>
        <taxon>Intrasporangiaceae</taxon>
        <taxon>Nostocoides</taxon>
    </lineage>
</organism>
<dbReference type="STRING" id="1193182.BN11_1370006"/>
<reference evidence="6 7" key="1">
    <citation type="journal article" date="2013" name="ISME J.">
        <title>A metabolic model for members of the genus Tetrasphaera involved in enhanced biological phosphorus removal.</title>
        <authorList>
            <person name="Kristiansen R."/>
            <person name="Nguyen H.T.T."/>
            <person name="Saunders A.M."/>
            <person name="Nielsen J.L."/>
            <person name="Wimmer R."/>
            <person name="Le V.Q."/>
            <person name="McIlroy S.J."/>
            <person name="Petrovski S."/>
            <person name="Seviour R.J."/>
            <person name="Calteau A."/>
            <person name="Nielsen K.L."/>
            <person name="Nielsen P.H."/>
        </authorList>
    </citation>
    <scope>NUCLEOTIDE SEQUENCE [LARGE SCALE GENOMIC DNA]</scope>
    <source>
        <strain evidence="6 7">Ben110</strain>
    </source>
</reference>
<dbReference type="Pfam" id="PF09972">
    <property type="entry name" value="DUF2207"/>
    <property type="match status" value="1"/>
</dbReference>
<evidence type="ECO:0000313" key="7">
    <source>
        <dbReference type="Proteomes" id="UP000035763"/>
    </source>
</evidence>
<feature type="region of interest" description="Disordered" evidence="1">
    <location>
        <begin position="238"/>
        <end position="261"/>
    </location>
</feature>
<accession>W6JTJ8</accession>
<keyword evidence="2" id="KW-0472">Membrane</keyword>
<dbReference type="EMBL" id="CAJA01000043">
    <property type="protein sequence ID" value="CCH72132.1"/>
    <property type="molecule type" value="Genomic_DNA"/>
</dbReference>
<evidence type="ECO:0000256" key="3">
    <source>
        <dbReference type="SAM" id="SignalP"/>
    </source>
</evidence>
<gene>
    <name evidence="6" type="ORF">BN11_1370006</name>
</gene>
<evidence type="ECO:0000259" key="4">
    <source>
        <dbReference type="Pfam" id="PF09972"/>
    </source>
</evidence>
<dbReference type="RefSeq" id="WP_083433674.1">
    <property type="nucleotide sequence ID" value="NZ_HG764815.1"/>
</dbReference>
<evidence type="ECO:0000259" key="5">
    <source>
        <dbReference type="Pfam" id="PF20990"/>
    </source>
</evidence>
<keyword evidence="2" id="KW-0812">Transmembrane</keyword>
<feature type="domain" description="DUF2207" evidence="4">
    <location>
        <begin position="43"/>
        <end position="230"/>
    </location>
</feature>
<evidence type="ECO:0000256" key="1">
    <source>
        <dbReference type="SAM" id="MobiDB-lite"/>
    </source>
</evidence>
<proteinExistence type="predicted"/>